<comment type="caution">
    <text evidence="3">The sequence shown here is derived from an EMBL/GenBank/DDBJ whole genome shotgun (WGS) entry which is preliminary data.</text>
</comment>
<dbReference type="SUPFAM" id="SSF69572">
    <property type="entry name" value="Activating enzymes of the ubiquitin-like proteins"/>
    <property type="match status" value="1"/>
</dbReference>
<dbReference type="InterPro" id="IPR000594">
    <property type="entry name" value="ThiF_NAD_FAD-bd"/>
</dbReference>
<dbReference type="InterPro" id="IPR045886">
    <property type="entry name" value="ThiF/MoeB/HesA"/>
</dbReference>
<gene>
    <name evidence="3" type="ORF">FHR21_000859</name>
</gene>
<accession>A0A7W9ER52</accession>
<dbReference type="Pfam" id="PF00899">
    <property type="entry name" value="ThiF"/>
    <property type="match status" value="1"/>
</dbReference>
<dbReference type="InterPro" id="IPR035985">
    <property type="entry name" value="Ubiquitin-activating_enz"/>
</dbReference>
<dbReference type="CDD" id="cd00757">
    <property type="entry name" value="ThiF_MoeB_HesA_family"/>
    <property type="match status" value="1"/>
</dbReference>
<sequence>MLSGAELDRYARQIVLPQFGGAGQAKLKASHVAIIGAGGIGCPAITYLAAVGVGTLTIVDDDRVEISNLHRQPLFTDADIGASKAEVAAKAAQRINPHVATAPTIAHLDADNAESLLAGASLILDGCDNFASRLAVNRAAVALRIPLLSAAIGAFEGQVALYEGWRADSPCYACLVGDDPAREGMNCAETGVMGALAGMVGTMAALEAVRALTGWGRSLAGRLAIIDMLDRRWREVGVPADPECPVCGG</sequence>
<dbReference type="GO" id="GO:0008146">
    <property type="term" value="F:sulfotransferase activity"/>
    <property type="evidence" value="ECO:0007669"/>
    <property type="project" value="TreeGrafter"/>
</dbReference>
<protein>
    <submittedName>
        <fullName evidence="3">Adenylyltransferase/sulfurtransferase</fullName>
    </submittedName>
</protein>
<dbReference type="Gene3D" id="3.40.50.720">
    <property type="entry name" value="NAD(P)-binding Rossmann-like Domain"/>
    <property type="match status" value="1"/>
</dbReference>
<dbReference type="AlphaFoldDB" id="A0A7W9ER52"/>
<keyword evidence="4" id="KW-1185">Reference proteome</keyword>
<dbReference type="EMBL" id="JACIJH010000002">
    <property type="protein sequence ID" value="MBB5705526.1"/>
    <property type="molecule type" value="Genomic_DNA"/>
</dbReference>
<organism evidence="3 4">
    <name type="scientific">Sphingopyxis panaciterrulae</name>
    <dbReference type="NCBI Taxonomy" id="462372"/>
    <lineage>
        <taxon>Bacteria</taxon>
        <taxon>Pseudomonadati</taxon>
        <taxon>Pseudomonadota</taxon>
        <taxon>Alphaproteobacteria</taxon>
        <taxon>Sphingomonadales</taxon>
        <taxon>Sphingomonadaceae</taxon>
        <taxon>Sphingopyxis</taxon>
    </lineage>
</organism>
<evidence type="ECO:0000256" key="1">
    <source>
        <dbReference type="ARBA" id="ARBA00009919"/>
    </source>
</evidence>
<feature type="domain" description="THIF-type NAD/FAD binding fold" evidence="2">
    <location>
        <begin position="10"/>
        <end position="246"/>
    </location>
</feature>
<proteinExistence type="inferred from homology"/>
<evidence type="ECO:0000313" key="3">
    <source>
        <dbReference type="EMBL" id="MBB5705526.1"/>
    </source>
</evidence>
<dbReference type="GO" id="GO:0004792">
    <property type="term" value="F:thiosulfate-cyanide sulfurtransferase activity"/>
    <property type="evidence" value="ECO:0007669"/>
    <property type="project" value="TreeGrafter"/>
</dbReference>
<dbReference type="Proteomes" id="UP000537161">
    <property type="component" value="Unassembled WGS sequence"/>
</dbReference>
<dbReference type="GO" id="GO:0016779">
    <property type="term" value="F:nucleotidyltransferase activity"/>
    <property type="evidence" value="ECO:0007669"/>
    <property type="project" value="UniProtKB-KW"/>
</dbReference>
<dbReference type="GO" id="GO:0005829">
    <property type="term" value="C:cytosol"/>
    <property type="evidence" value="ECO:0007669"/>
    <property type="project" value="TreeGrafter"/>
</dbReference>
<dbReference type="PANTHER" id="PTHR10953">
    <property type="entry name" value="UBIQUITIN-ACTIVATING ENZYME E1"/>
    <property type="match status" value="1"/>
</dbReference>
<dbReference type="PANTHER" id="PTHR10953:SF240">
    <property type="entry name" value="SULFUR CARRIER PROTEIN THIS ADENYLYLTRANSFERASE"/>
    <property type="match status" value="1"/>
</dbReference>
<dbReference type="NCBIfam" id="NF004281">
    <property type="entry name" value="PRK05690.1"/>
    <property type="match status" value="1"/>
</dbReference>
<reference evidence="3 4" key="1">
    <citation type="submission" date="2020-08" db="EMBL/GenBank/DDBJ databases">
        <title>Genomic Encyclopedia of Type Strains, Phase IV (KMG-IV): sequencing the most valuable type-strain genomes for metagenomic binning, comparative biology and taxonomic classification.</title>
        <authorList>
            <person name="Goeker M."/>
        </authorList>
    </citation>
    <scope>NUCLEOTIDE SEQUENCE [LARGE SCALE GENOMIC DNA]</scope>
    <source>
        <strain evidence="3 4">DSM 27163</strain>
    </source>
</reference>
<keyword evidence="3" id="KW-0548">Nucleotidyltransferase</keyword>
<dbReference type="RefSeq" id="WP_184095688.1">
    <property type="nucleotide sequence ID" value="NZ_JACIJH010000002.1"/>
</dbReference>
<evidence type="ECO:0000259" key="2">
    <source>
        <dbReference type="Pfam" id="PF00899"/>
    </source>
</evidence>
<name>A0A7W9ER52_9SPHN</name>
<comment type="similarity">
    <text evidence="1">Belongs to the HesA/MoeB/ThiF family.</text>
</comment>
<keyword evidence="3" id="KW-0808">Transferase</keyword>
<dbReference type="FunFam" id="3.40.50.720:FF:000080">
    <property type="entry name" value="Thiazole biosynthesis adenylyltransferase ThiF"/>
    <property type="match status" value="1"/>
</dbReference>
<evidence type="ECO:0000313" key="4">
    <source>
        <dbReference type="Proteomes" id="UP000537161"/>
    </source>
</evidence>
<dbReference type="GO" id="GO:0008641">
    <property type="term" value="F:ubiquitin-like modifier activating enzyme activity"/>
    <property type="evidence" value="ECO:0007669"/>
    <property type="project" value="InterPro"/>
</dbReference>